<evidence type="ECO:0000313" key="2">
    <source>
        <dbReference type="Proteomes" id="UP000237105"/>
    </source>
</evidence>
<evidence type="ECO:0000313" key="1">
    <source>
        <dbReference type="EMBL" id="PON48303.1"/>
    </source>
</evidence>
<organism evidence="1 2">
    <name type="scientific">Parasponia andersonii</name>
    <name type="common">Sponia andersonii</name>
    <dbReference type="NCBI Taxonomy" id="3476"/>
    <lineage>
        <taxon>Eukaryota</taxon>
        <taxon>Viridiplantae</taxon>
        <taxon>Streptophyta</taxon>
        <taxon>Embryophyta</taxon>
        <taxon>Tracheophyta</taxon>
        <taxon>Spermatophyta</taxon>
        <taxon>Magnoliopsida</taxon>
        <taxon>eudicotyledons</taxon>
        <taxon>Gunneridae</taxon>
        <taxon>Pentapetalae</taxon>
        <taxon>rosids</taxon>
        <taxon>fabids</taxon>
        <taxon>Rosales</taxon>
        <taxon>Cannabaceae</taxon>
        <taxon>Parasponia</taxon>
    </lineage>
</organism>
<reference evidence="2" key="1">
    <citation type="submission" date="2016-06" db="EMBL/GenBank/DDBJ databases">
        <title>Parallel loss of symbiosis genes in relatives of nitrogen-fixing non-legume Parasponia.</title>
        <authorList>
            <person name="Van Velzen R."/>
            <person name="Holmer R."/>
            <person name="Bu F."/>
            <person name="Rutten L."/>
            <person name="Van Zeijl A."/>
            <person name="Liu W."/>
            <person name="Santuari L."/>
            <person name="Cao Q."/>
            <person name="Sharma T."/>
            <person name="Shen D."/>
            <person name="Roswanjaya Y."/>
            <person name="Wardhani T."/>
            <person name="Kalhor M.S."/>
            <person name="Jansen J."/>
            <person name="Van den Hoogen J."/>
            <person name="Gungor B."/>
            <person name="Hartog M."/>
            <person name="Hontelez J."/>
            <person name="Verver J."/>
            <person name="Yang W.-C."/>
            <person name="Schijlen E."/>
            <person name="Repin R."/>
            <person name="Schilthuizen M."/>
            <person name="Schranz E."/>
            <person name="Heidstra R."/>
            <person name="Miyata K."/>
            <person name="Fedorova E."/>
            <person name="Kohlen W."/>
            <person name="Bisseling T."/>
            <person name="Smit S."/>
            <person name="Geurts R."/>
        </authorList>
    </citation>
    <scope>NUCLEOTIDE SEQUENCE [LARGE SCALE GENOMIC DNA]</scope>
    <source>
        <strain evidence="2">cv. WU1-14</strain>
    </source>
</reference>
<proteinExistence type="predicted"/>
<dbReference type="AlphaFoldDB" id="A0A2P5BHT5"/>
<name>A0A2P5BHT5_PARAD</name>
<dbReference type="EMBL" id="JXTB01000279">
    <property type="protein sequence ID" value="PON48303.1"/>
    <property type="molecule type" value="Genomic_DNA"/>
</dbReference>
<gene>
    <name evidence="1" type="ORF">PanWU01x14_238320</name>
</gene>
<keyword evidence="2" id="KW-1185">Reference proteome</keyword>
<sequence>MPSQKYCKDVLKIKKIYYDPYCRLNNIGVKEERVEGDEEDENKNKATEAKRVTQETDIFDAPTYELEEQLSDNLSRSHIFYTELKIDIDELKVN</sequence>
<dbReference type="Proteomes" id="UP000237105">
    <property type="component" value="Unassembled WGS sequence"/>
</dbReference>
<protein>
    <submittedName>
        <fullName evidence="1">Uncharacterized protein</fullName>
    </submittedName>
</protein>
<comment type="caution">
    <text evidence="1">The sequence shown here is derived from an EMBL/GenBank/DDBJ whole genome shotgun (WGS) entry which is preliminary data.</text>
</comment>
<accession>A0A2P5BHT5</accession>